<keyword evidence="4 5" id="KW-0143">Chaperone</keyword>
<keyword evidence="3 5" id="KW-0533">Nickel</keyword>
<gene>
    <name evidence="5" type="primary">ureE</name>
    <name evidence="8" type="ORF">LRX75_09030</name>
</gene>
<feature type="compositionally biased region" description="Basic and acidic residues" evidence="6">
    <location>
        <begin position="144"/>
        <end position="193"/>
    </location>
</feature>
<dbReference type="GO" id="GO:0016151">
    <property type="term" value="F:nickel cation binding"/>
    <property type="evidence" value="ECO:0007669"/>
    <property type="project" value="UniProtKB-UniRule"/>
</dbReference>
<dbReference type="EMBL" id="JAJOZR010000005">
    <property type="protein sequence ID" value="MCD7109187.1"/>
    <property type="molecule type" value="Genomic_DNA"/>
</dbReference>
<dbReference type="GO" id="GO:0005737">
    <property type="term" value="C:cytoplasm"/>
    <property type="evidence" value="ECO:0007669"/>
    <property type="project" value="UniProtKB-SubCell"/>
</dbReference>
<dbReference type="CDD" id="cd00571">
    <property type="entry name" value="UreE"/>
    <property type="match status" value="1"/>
</dbReference>
<dbReference type="SMART" id="SM00988">
    <property type="entry name" value="UreE_N"/>
    <property type="match status" value="1"/>
</dbReference>
<dbReference type="InterPro" id="IPR012406">
    <property type="entry name" value="UreE"/>
</dbReference>
<evidence type="ECO:0000256" key="6">
    <source>
        <dbReference type="SAM" id="MobiDB-lite"/>
    </source>
</evidence>
<dbReference type="Pfam" id="PF05194">
    <property type="entry name" value="UreE_C"/>
    <property type="match status" value="1"/>
</dbReference>
<dbReference type="GO" id="GO:0065003">
    <property type="term" value="P:protein-containing complex assembly"/>
    <property type="evidence" value="ECO:0007669"/>
    <property type="project" value="InterPro"/>
</dbReference>
<organism evidence="8 9">
    <name type="scientific">Rhizobium quercicola</name>
    <dbReference type="NCBI Taxonomy" id="2901226"/>
    <lineage>
        <taxon>Bacteria</taxon>
        <taxon>Pseudomonadati</taxon>
        <taxon>Pseudomonadota</taxon>
        <taxon>Alphaproteobacteria</taxon>
        <taxon>Hyphomicrobiales</taxon>
        <taxon>Rhizobiaceae</taxon>
        <taxon>Rhizobium/Agrobacterium group</taxon>
        <taxon>Rhizobium</taxon>
    </lineage>
</organism>
<evidence type="ECO:0000313" key="9">
    <source>
        <dbReference type="Proteomes" id="UP001139089"/>
    </source>
</evidence>
<dbReference type="Proteomes" id="UP001139089">
    <property type="component" value="Unassembled WGS sequence"/>
</dbReference>
<accession>A0A9X1NQ93</accession>
<dbReference type="GO" id="GO:0051082">
    <property type="term" value="F:unfolded protein binding"/>
    <property type="evidence" value="ECO:0007669"/>
    <property type="project" value="UniProtKB-UniRule"/>
</dbReference>
<keyword evidence="9" id="KW-1185">Reference proteome</keyword>
<proteinExistence type="inferred from homology"/>
<protein>
    <recommendedName>
        <fullName evidence="5">Urease accessory protein UreE</fullName>
    </recommendedName>
</protein>
<dbReference type="InterPro" id="IPR004029">
    <property type="entry name" value="UreE_N"/>
</dbReference>
<feature type="domain" description="UreE urease accessory N-terminal" evidence="7">
    <location>
        <begin position="4"/>
        <end position="68"/>
    </location>
</feature>
<comment type="caution">
    <text evidence="8">The sequence shown here is derived from an EMBL/GenBank/DDBJ whole genome shotgun (WGS) entry which is preliminary data.</text>
</comment>
<keyword evidence="2 5" id="KW-0963">Cytoplasm</keyword>
<dbReference type="InterPro" id="IPR007864">
    <property type="entry name" value="UreE_C_dom"/>
</dbReference>
<dbReference type="RefSeq" id="WP_231813622.1">
    <property type="nucleotide sequence ID" value="NZ_JAJOZR010000005.1"/>
</dbReference>
<comment type="subcellular location">
    <subcellularLocation>
        <location evidence="1 5">Cytoplasm</location>
    </subcellularLocation>
</comment>
<dbReference type="Gene3D" id="2.60.260.20">
    <property type="entry name" value="Urease metallochaperone UreE, N-terminal domain"/>
    <property type="match status" value="1"/>
</dbReference>
<evidence type="ECO:0000259" key="7">
    <source>
        <dbReference type="SMART" id="SM00988"/>
    </source>
</evidence>
<evidence type="ECO:0000256" key="3">
    <source>
        <dbReference type="ARBA" id="ARBA00022596"/>
    </source>
</evidence>
<evidence type="ECO:0000256" key="4">
    <source>
        <dbReference type="ARBA" id="ARBA00023186"/>
    </source>
</evidence>
<dbReference type="HAMAP" id="MF_00822">
    <property type="entry name" value="UreE"/>
    <property type="match status" value="1"/>
</dbReference>
<dbReference type="SUPFAM" id="SSF69287">
    <property type="entry name" value="Urease metallochaperone UreE, N-terminal domain"/>
    <property type="match status" value="1"/>
</dbReference>
<sequence>MPYRSTSIVSPAPADITPVALLRLPHDQRHLRRKLLHLPDDDVVMLDLKQAVMLADGDALVLEQGGYILIAAVEEPLYEILPRDRLHLIELAWHLGNRHLQAEIREDRIVILRDPVIRAMLIGLGAAVNEVTAQFQPMRGAYHSGHDHAAHDHAGHDHAGHDHHGHDHHGHDHHEHDHHAHGHDDKGHRHSHD</sequence>
<feature type="region of interest" description="Disordered" evidence="6">
    <location>
        <begin position="141"/>
        <end position="193"/>
    </location>
</feature>
<evidence type="ECO:0000256" key="1">
    <source>
        <dbReference type="ARBA" id="ARBA00004496"/>
    </source>
</evidence>
<evidence type="ECO:0000313" key="8">
    <source>
        <dbReference type="EMBL" id="MCD7109187.1"/>
    </source>
</evidence>
<dbReference type="SUPFAM" id="SSF69737">
    <property type="entry name" value="Urease metallochaperone UreE, C-terminal domain"/>
    <property type="match status" value="1"/>
</dbReference>
<evidence type="ECO:0000256" key="2">
    <source>
        <dbReference type="ARBA" id="ARBA00022490"/>
    </source>
</evidence>
<evidence type="ECO:0000256" key="5">
    <source>
        <dbReference type="HAMAP-Rule" id="MF_00822"/>
    </source>
</evidence>
<dbReference type="GO" id="GO:0006457">
    <property type="term" value="P:protein folding"/>
    <property type="evidence" value="ECO:0007669"/>
    <property type="project" value="InterPro"/>
</dbReference>
<dbReference type="AlphaFoldDB" id="A0A9X1NQ93"/>
<reference evidence="8" key="1">
    <citation type="submission" date="2021-12" db="EMBL/GenBank/DDBJ databases">
        <authorList>
            <person name="Li Y."/>
        </authorList>
    </citation>
    <scope>NUCLEOTIDE SEQUENCE</scope>
    <source>
        <strain evidence="8">DKSPLA3</strain>
    </source>
</reference>
<dbReference type="Pfam" id="PF02814">
    <property type="entry name" value="UreE_N"/>
    <property type="match status" value="1"/>
</dbReference>
<comment type="function">
    <text evidence="5">Involved in urease metallocenter assembly. Binds nickel. Probably functions as a nickel donor during metallocenter assembly.</text>
</comment>
<dbReference type="Gene3D" id="3.30.70.790">
    <property type="entry name" value="UreE, C-terminal domain"/>
    <property type="match status" value="1"/>
</dbReference>
<dbReference type="GO" id="GO:0019627">
    <property type="term" value="P:urea metabolic process"/>
    <property type="evidence" value="ECO:0007669"/>
    <property type="project" value="InterPro"/>
</dbReference>
<dbReference type="InterPro" id="IPR036118">
    <property type="entry name" value="UreE_N_sf"/>
</dbReference>
<comment type="similarity">
    <text evidence="5">Belongs to the UreE family.</text>
</comment>
<name>A0A9X1NQ93_9HYPH</name>